<dbReference type="PROSITE" id="PS50042">
    <property type="entry name" value="CNMP_BINDING_3"/>
    <property type="match status" value="1"/>
</dbReference>
<keyword evidence="1" id="KW-0805">Transcription regulation</keyword>
<dbReference type="InterPro" id="IPR018490">
    <property type="entry name" value="cNMP-bd_dom_sf"/>
</dbReference>
<dbReference type="GO" id="GO:0003677">
    <property type="term" value="F:DNA binding"/>
    <property type="evidence" value="ECO:0007669"/>
    <property type="project" value="UniProtKB-KW"/>
</dbReference>
<evidence type="ECO:0000259" key="4">
    <source>
        <dbReference type="PROSITE" id="PS50042"/>
    </source>
</evidence>
<feature type="domain" description="HTH crp-type" evidence="5">
    <location>
        <begin position="146"/>
        <end position="219"/>
    </location>
</feature>
<evidence type="ECO:0000313" key="6">
    <source>
        <dbReference type="EMBL" id="SVA13209.1"/>
    </source>
</evidence>
<evidence type="ECO:0000256" key="3">
    <source>
        <dbReference type="ARBA" id="ARBA00023163"/>
    </source>
</evidence>
<feature type="domain" description="Cyclic nucleotide-binding" evidence="4">
    <location>
        <begin position="12"/>
        <end position="132"/>
    </location>
</feature>
<dbReference type="PANTHER" id="PTHR24567:SF68">
    <property type="entry name" value="DNA-BINDING TRANSCRIPTIONAL DUAL REGULATOR CRP"/>
    <property type="match status" value="1"/>
</dbReference>
<dbReference type="SUPFAM" id="SSF51206">
    <property type="entry name" value="cAMP-binding domain-like"/>
    <property type="match status" value="1"/>
</dbReference>
<keyword evidence="2" id="KW-0238">DNA-binding</keyword>
<dbReference type="Pfam" id="PF13545">
    <property type="entry name" value="HTH_Crp_2"/>
    <property type="match status" value="1"/>
</dbReference>
<dbReference type="InterPro" id="IPR000595">
    <property type="entry name" value="cNMP-bd_dom"/>
</dbReference>
<dbReference type="Gene3D" id="2.60.120.10">
    <property type="entry name" value="Jelly Rolls"/>
    <property type="match status" value="1"/>
</dbReference>
<name>A0A381TBV2_9ZZZZ</name>
<dbReference type="CDD" id="cd00092">
    <property type="entry name" value="HTH_CRP"/>
    <property type="match status" value="1"/>
</dbReference>
<dbReference type="SUPFAM" id="SSF46785">
    <property type="entry name" value="Winged helix' DNA-binding domain"/>
    <property type="match status" value="1"/>
</dbReference>
<dbReference type="PROSITE" id="PS00889">
    <property type="entry name" value="CNMP_BINDING_2"/>
    <property type="match status" value="1"/>
</dbReference>
<gene>
    <name evidence="6" type="ORF">METZ01_LOCUS66063</name>
</gene>
<dbReference type="SMART" id="SM00100">
    <property type="entry name" value="cNMP"/>
    <property type="match status" value="1"/>
</dbReference>
<evidence type="ECO:0000256" key="1">
    <source>
        <dbReference type="ARBA" id="ARBA00023015"/>
    </source>
</evidence>
<sequence length="226" mass="25297">MDKLSLLQSVPIFSDLSPSDLNKIAERMIQRTYTKGQMILLEDDLGQTFFVIGGGSVKITRLSDDGREVILAMLGESDFFGEMSLLDGAGRSANVVALESSEVLTLARNDFLEILQEYPKISISLLEELTQRIRKSDQQIESLSLSDVEQRIGITLIRLAEELGTIKHGTVKINNLPYQQDIANMAGTSRETVSRTFKLLEEKGLVAREGRKLTIYNFNQFTKTFS</sequence>
<accession>A0A381TBV2</accession>
<protein>
    <recommendedName>
        <fullName evidence="7">Crp/Fnr family transcriptional regulator</fullName>
    </recommendedName>
</protein>
<dbReference type="GO" id="GO:0003700">
    <property type="term" value="F:DNA-binding transcription factor activity"/>
    <property type="evidence" value="ECO:0007669"/>
    <property type="project" value="TreeGrafter"/>
</dbReference>
<dbReference type="InterPro" id="IPR050397">
    <property type="entry name" value="Env_Response_Regulators"/>
</dbReference>
<evidence type="ECO:0008006" key="7">
    <source>
        <dbReference type="Google" id="ProtNLM"/>
    </source>
</evidence>
<dbReference type="InterPro" id="IPR014710">
    <property type="entry name" value="RmlC-like_jellyroll"/>
</dbReference>
<dbReference type="Pfam" id="PF00027">
    <property type="entry name" value="cNMP_binding"/>
    <property type="match status" value="1"/>
</dbReference>
<reference evidence="6" key="1">
    <citation type="submission" date="2018-05" db="EMBL/GenBank/DDBJ databases">
        <authorList>
            <person name="Lanie J.A."/>
            <person name="Ng W.-L."/>
            <person name="Kazmierczak K.M."/>
            <person name="Andrzejewski T.M."/>
            <person name="Davidsen T.M."/>
            <person name="Wayne K.J."/>
            <person name="Tettelin H."/>
            <person name="Glass J.I."/>
            <person name="Rusch D."/>
            <person name="Podicherti R."/>
            <person name="Tsui H.-C.T."/>
            <person name="Winkler M.E."/>
        </authorList>
    </citation>
    <scope>NUCLEOTIDE SEQUENCE</scope>
</reference>
<keyword evidence="3" id="KW-0804">Transcription</keyword>
<dbReference type="InterPro" id="IPR036388">
    <property type="entry name" value="WH-like_DNA-bd_sf"/>
</dbReference>
<proteinExistence type="predicted"/>
<dbReference type="Gene3D" id="1.10.10.10">
    <property type="entry name" value="Winged helix-like DNA-binding domain superfamily/Winged helix DNA-binding domain"/>
    <property type="match status" value="1"/>
</dbReference>
<evidence type="ECO:0000259" key="5">
    <source>
        <dbReference type="PROSITE" id="PS51063"/>
    </source>
</evidence>
<dbReference type="SMART" id="SM00419">
    <property type="entry name" value="HTH_CRP"/>
    <property type="match status" value="1"/>
</dbReference>
<dbReference type="EMBL" id="UINC01004288">
    <property type="protein sequence ID" value="SVA13209.1"/>
    <property type="molecule type" value="Genomic_DNA"/>
</dbReference>
<dbReference type="AlphaFoldDB" id="A0A381TBV2"/>
<dbReference type="GO" id="GO:0005829">
    <property type="term" value="C:cytosol"/>
    <property type="evidence" value="ECO:0007669"/>
    <property type="project" value="TreeGrafter"/>
</dbReference>
<dbReference type="CDD" id="cd00038">
    <property type="entry name" value="CAP_ED"/>
    <property type="match status" value="1"/>
</dbReference>
<dbReference type="InterPro" id="IPR018488">
    <property type="entry name" value="cNMP-bd_CS"/>
</dbReference>
<dbReference type="PANTHER" id="PTHR24567">
    <property type="entry name" value="CRP FAMILY TRANSCRIPTIONAL REGULATORY PROTEIN"/>
    <property type="match status" value="1"/>
</dbReference>
<organism evidence="6">
    <name type="scientific">marine metagenome</name>
    <dbReference type="NCBI Taxonomy" id="408172"/>
    <lineage>
        <taxon>unclassified sequences</taxon>
        <taxon>metagenomes</taxon>
        <taxon>ecological metagenomes</taxon>
    </lineage>
</organism>
<dbReference type="PROSITE" id="PS51063">
    <property type="entry name" value="HTH_CRP_2"/>
    <property type="match status" value="1"/>
</dbReference>
<dbReference type="InterPro" id="IPR012318">
    <property type="entry name" value="HTH_CRP"/>
</dbReference>
<evidence type="ECO:0000256" key="2">
    <source>
        <dbReference type="ARBA" id="ARBA00023125"/>
    </source>
</evidence>
<dbReference type="InterPro" id="IPR036390">
    <property type="entry name" value="WH_DNA-bd_sf"/>
</dbReference>